<organism evidence="6 7">
    <name type="scientific">Lentzea indica</name>
    <dbReference type="NCBI Taxonomy" id="2604800"/>
    <lineage>
        <taxon>Bacteria</taxon>
        <taxon>Bacillati</taxon>
        <taxon>Actinomycetota</taxon>
        <taxon>Actinomycetes</taxon>
        <taxon>Pseudonocardiales</taxon>
        <taxon>Pseudonocardiaceae</taxon>
        <taxon>Lentzea</taxon>
    </lineage>
</organism>
<keyword evidence="2 4" id="KW-0238">DNA-binding</keyword>
<name>A0ABX1FFE4_9PSEU</name>
<sequence>MTALRDAIVSVTAKLITDQGWQAVTMSRLAAELNVSRQTVYNEVGAKPQLAEAVVLAELERFLAVVTDAFDKHPADVLTAIHAAVRGVLELARDNALLHAVVSATHGANTELLPLLTTHTDGLLDAAKAVVSRCLRSYELPLEPPQLEIAVDLVVRHVLSHVMQPSSSPAETADAVTWAAAKLLSSTTRP</sequence>
<reference evidence="6 7" key="1">
    <citation type="submission" date="2019-08" db="EMBL/GenBank/DDBJ databases">
        <title>Lentzea from Indian Himalayas.</title>
        <authorList>
            <person name="Mandal S."/>
            <person name="Mallick Gupta A."/>
            <person name="Maiti P.K."/>
            <person name="Sarkar J."/>
            <person name="Mandal S."/>
        </authorList>
    </citation>
    <scope>NUCLEOTIDE SEQUENCE [LARGE SCALE GENOMIC DNA]</scope>
    <source>
        <strain evidence="6 7">PSKA42</strain>
    </source>
</reference>
<accession>A0ABX1FFE4</accession>
<evidence type="ECO:0000256" key="2">
    <source>
        <dbReference type="ARBA" id="ARBA00023125"/>
    </source>
</evidence>
<feature type="DNA-binding region" description="H-T-H motif" evidence="4">
    <location>
        <begin position="25"/>
        <end position="44"/>
    </location>
</feature>
<evidence type="ECO:0000256" key="3">
    <source>
        <dbReference type="ARBA" id="ARBA00023163"/>
    </source>
</evidence>
<evidence type="ECO:0000259" key="5">
    <source>
        <dbReference type="PROSITE" id="PS50977"/>
    </source>
</evidence>
<dbReference type="InterPro" id="IPR040611">
    <property type="entry name" value="AlkX_C"/>
</dbReference>
<dbReference type="RefSeq" id="WP_167972974.1">
    <property type="nucleotide sequence ID" value="NZ_VSRL01000030.1"/>
</dbReference>
<evidence type="ECO:0000256" key="4">
    <source>
        <dbReference type="PROSITE-ProRule" id="PRU00335"/>
    </source>
</evidence>
<dbReference type="Proteomes" id="UP001515943">
    <property type="component" value="Unassembled WGS sequence"/>
</dbReference>
<dbReference type="SUPFAM" id="SSF46689">
    <property type="entry name" value="Homeodomain-like"/>
    <property type="match status" value="1"/>
</dbReference>
<evidence type="ECO:0000313" key="7">
    <source>
        <dbReference type="Proteomes" id="UP001515943"/>
    </source>
</evidence>
<feature type="domain" description="HTH tetR-type" evidence="5">
    <location>
        <begin position="2"/>
        <end position="62"/>
    </location>
</feature>
<keyword evidence="1" id="KW-0805">Transcription regulation</keyword>
<dbReference type="InterPro" id="IPR050109">
    <property type="entry name" value="HTH-type_TetR-like_transc_reg"/>
</dbReference>
<dbReference type="Gene3D" id="1.10.357.10">
    <property type="entry name" value="Tetracycline Repressor, domain 2"/>
    <property type="match status" value="1"/>
</dbReference>
<comment type="caution">
    <text evidence="6">The sequence shown here is derived from an EMBL/GenBank/DDBJ whole genome shotgun (WGS) entry which is preliminary data.</text>
</comment>
<dbReference type="InterPro" id="IPR001647">
    <property type="entry name" value="HTH_TetR"/>
</dbReference>
<dbReference type="InterPro" id="IPR009057">
    <property type="entry name" value="Homeodomain-like_sf"/>
</dbReference>
<proteinExistence type="predicted"/>
<keyword evidence="7" id="KW-1185">Reference proteome</keyword>
<gene>
    <name evidence="6" type="ORF">FXN61_11145</name>
</gene>
<evidence type="ECO:0000256" key="1">
    <source>
        <dbReference type="ARBA" id="ARBA00023015"/>
    </source>
</evidence>
<dbReference type="Pfam" id="PF00440">
    <property type="entry name" value="TetR_N"/>
    <property type="match status" value="1"/>
</dbReference>
<protein>
    <submittedName>
        <fullName evidence="6">TetR/AcrR family transcriptional regulator</fullName>
    </submittedName>
</protein>
<evidence type="ECO:0000313" key="6">
    <source>
        <dbReference type="EMBL" id="NKE57361.1"/>
    </source>
</evidence>
<dbReference type="Pfam" id="PF18556">
    <property type="entry name" value="TetR_C_35"/>
    <property type="match status" value="1"/>
</dbReference>
<dbReference type="PROSITE" id="PS50977">
    <property type="entry name" value="HTH_TETR_2"/>
    <property type="match status" value="1"/>
</dbReference>
<dbReference type="EMBL" id="VSRL01000030">
    <property type="protein sequence ID" value="NKE57361.1"/>
    <property type="molecule type" value="Genomic_DNA"/>
</dbReference>
<dbReference type="PANTHER" id="PTHR30055">
    <property type="entry name" value="HTH-TYPE TRANSCRIPTIONAL REGULATOR RUTR"/>
    <property type="match status" value="1"/>
</dbReference>
<dbReference type="PANTHER" id="PTHR30055:SF234">
    <property type="entry name" value="HTH-TYPE TRANSCRIPTIONAL REGULATOR BETI"/>
    <property type="match status" value="1"/>
</dbReference>
<keyword evidence="3" id="KW-0804">Transcription</keyword>